<dbReference type="SUPFAM" id="SSF103481">
    <property type="entry name" value="Multidrug resistance efflux transporter EmrE"/>
    <property type="match status" value="1"/>
</dbReference>
<evidence type="ECO:0000256" key="7">
    <source>
        <dbReference type="RuleBase" id="RU003942"/>
    </source>
</evidence>
<feature type="transmembrane region" description="Helical" evidence="8">
    <location>
        <begin position="33"/>
        <end position="52"/>
    </location>
</feature>
<accession>A0ABN3AJX7</accession>
<keyword evidence="5 8" id="KW-1133">Transmembrane helix</keyword>
<keyword evidence="2" id="KW-0813">Transport</keyword>
<evidence type="ECO:0000256" key="4">
    <source>
        <dbReference type="ARBA" id="ARBA00022692"/>
    </source>
</evidence>
<dbReference type="Pfam" id="PF00893">
    <property type="entry name" value="Multi_Drug_Res"/>
    <property type="match status" value="1"/>
</dbReference>
<keyword evidence="3" id="KW-1003">Cell membrane</keyword>
<dbReference type="PANTHER" id="PTHR30561:SF1">
    <property type="entry name" value="MULTIDRUG TRANSPORTER EMRE"/>
    <property type="match status" value="1"/>
</dbReference>
<dbReference type="InterPro" id="IPR045324">
    <property type="entry name" value="Small_multidrug_res"/>
</dbReference>
<comment type="subcellular location">
    <subcellularLocation>
        <location evidence="1 7">Cell membrane</location>
        <topology evidence="1 7">Multi-pass membrane protein</topology>
    </subcellularLocation>
</comment>
<dbReference type="EMBL" id="BAAAQT010000001">
    <property type="protein sequence ID" value="GAA2171085.1"/>
    <property type="molecule type" value="Genomic_DNA"/>
</dbReference>
<protein>
    <submittedName>
        <fullName evidence="9">SMR family transporter</fullName>
    </submittedName>
</protein>
<feature type="transmembrane region" description="Helical" evidence="8">
    <location>
        <begin position="87"/>
        <end position="107"/>
    </location>
</feature>
<dbReference type="Proteomes" id="UP001501599">
    <property type="component" value="Unassembled WGS sequence"/>
</dbReference>
<gene>
    <name evidence="9" type="ORF">GCM10009846_03690</name>
</gene>
<evidence type="ECO:0000256" key="6">
    <source>
        <dbReference type="ARBA" id="ARBA00023136"/>
    </source>
</evidence>
<evidence type="ECO:0000256" key="5">
    <source>
        <dbReference type="ARBA" id="ARBA00022989"/>
    </source>
</evidence>
<feature type="transmembrane region" description="Helical" evidence="8">
    <location>
        <begin position="59"/>
        <end position="81"/>
    </location>
</feature>
<dbReference type="RefSeq" id="WP_344339690.1">
    <property type="nucleotide sequence ID" value="NZ_BAAAQT010000001.1"/>
</dbReference>
<dbReference type="Gene3D" id="1.10.3730.20">
    <property type="match status" value="1"/>
</dbReference>
<evidence type="ECO:0000256" key="8">
    <source>
        <dbReference type="SAM" id="Phobius"/>
    </source>
</evidence>
<evidence type="ECO:0000256" key="2">
    <source>
        <dbReference type="ARBA" id="ARBA00022448"/>
    </source>
</evidence>
<name>A0ABN3AJX7_9MICO</name>
<keyword evidence="10" id="KW-1185">Reference proteome</keyword>
<organism evidence="9 10">
    <name type="scientific">Agrococcus versicolor</name>
    <dbReference type="NCBI Taxonomy" id="501482"/>
    <lineage>
        <taxon>Bacteria</taxon>
        <taxon>Bacillati</taxon>
        <taxon>Actinomycetota</taxon>
        <taxon>Actinomycetes</taxon>
        <taxon>Micrococcales</taxon>
        <taxon>Microbacteriaceae</taxon>
        <taxon>Agrococcus</taxon>
    </lineage>
</organism>
<sequence>MPWVLLAAAIALEITATLSLRMATTGESPSRRWYVPVVVGYVAAFAMLSAALSLDMPLGVAYGVWAAAGVAITAVLSRILFDEPLTLVMALGILLIGAGVVLVELGIAR</sequence>
<comment type="caution">
    <text evidence="9">The sequence shown here is derived from an EMBL/GenBank/DDBJ whole genome shotgun (WGS) entry which is preliminary data.</text>
</comment>
<comment type="similarity">
    <text evidence="7">Belongs to the drug/metabolite transporter (DMT) superfamily. Small multidrug resistance (SMR) (TC 2.A.7.1) family.</text>
</comment>
<evidence type="ECO:0000256" key="1">
    <source>
        <dbReference type="ARBA" id="ARBA00004651"/>
    </source>
</evidence>
<evidence type="ECO:0000256" key="3">
    <source>
        <dbReference type="ARBA" id="ARBA00022475"/>
    </source>
</evidence>
<dbReference type="InterPro" id="IPR000390">
    <property type="entry name" value="Small_drug/metabolite_transptr"/>
</dbReference>
<dbReference type="PANTHER" id="PTHR30561">
    <property type="entry name" value="SMR FAMILY PROTON-DEPENDENT DRUG EFFLUX TRANSPORTER SUGE"/>
    <property type="match status" value="1"/>
</dbReference>
<keyword evidence="4 7" id="KW-0812">Transmembrane</keyword>
<evidence type="ECO:0000313" key="10">
    <source>
        <dbReference type="Proteomes" id="UP001501599"/>
    </source>
</evidence>
<reference evidence="9 10" key="1">
    <citation type="journal article" date="2019" name="Int. J. Syst. Evol. Microbiol.">
        <title>The Global Catalogue of Microorganisms (GCM) 10K type strain sequencing project: providing services to taxonomists for standard genome sequencing and annotation.</title>
        <authorList>
            <consortium name="The Broad Institute Genomics Platform"/>
            <consortium name="The Broad Institute Genome Sequencing Center for Infectious Disease"/>
            <person name="Wu L."/>
            <person name="Ma J."/>
        </authorList>
    </citation>
    <scope>NUCLEOTIDE SEQUENCE [LARGE SCALE GENOMIC DNA]</scope>
    <source>
        <strain evidence="9 10">JCM 16026</strain>
    </source>
</reference>
<proteinExistence type="inferred from homology"/>
<keyword evidence="6 8" id="KW-0472">Membrane</keyword>
<evidence type="ECO:0000313" key="9">
    <source>
        <dbReference type="EMBL" id="GAA2171085.1"/>
    </source>
</evidence>
<dbReference type="InterPro" id="IPR037185">
    <property type="entry name" value="EmrE-like"/>
</dbReference>